<organism evidence="1 2">
    <name type="scientific">Photorhabdus aegyptia</name>
    <dbReference type="NCBI Taxonomy" id="2805098"/>
    <lineage>
        <taxon>Bacteria</taxon>
        <taxon>Pseudomonadati</taxon>
        <taxon>Pseudomonadota</taxon>
        <taxon>Gammaproteobacteria</taxon>
        <taxon>Enterobacterales</taxon>
        <taxon>Morganellaceae</taxon>
        <taxon>Photorhabdus</taxon>
    </lineage>
</organism>
<protein>
    <submittedName>
        <fullName evidence="1">Bacteriophage tail assembly protein</fullName>
    </submittedName>
</protein>
<dbReference type="RefSeq" id="WP_036782254.1">
    <property type="nucleotide sequence ID" value="NZ_CAWLTM010000038.1"/>
</dbReference>
<dbReference type="InterPro" id="IPR003458">
    <property type="entry name" value="Phage_T4_Gp38_tail_assem"/>
</dbReference>
<evidence type="ECO:0000313" key="2">
    <source>
        <dbReference type="Proteomes" id="UP000023464"/>
    </source>
</evidence>
<dbReference type="EMBL" id="JFGV01000077">
    <property type="protein sequence ID" value="EYU13597.1"/>
    <property type="molecule type" value="Genomic_DNA"/>
</dbReference>
<dbReference type="PANTHER" id="PTHR34413">
    <property type="entry name" value="PROPHAGE TAIL FIBER ASSEMBLY PROTEIN HOMOLOG TFAE-RELATED-RELATED"/>
    <property type="match status" value="1"/>
</dbReference>
<dbReference type="InterPro" id="IPR051220">
    <property type="entry name" value="TFA_Chaperone"/>
</dbReference>
<reference evidence="1 2" key="1">
    <citation type="submission" date="2014-03" db="EMBL/GenBank/DDBJ databases">
        <title>Draft Genome of Photorhabdus luminescens BA1, an Egyptian Isolate.</title>
        <authorList>
            <person name="Ghazal S."/>
            <person name="Hurst S.G.IV."/>
            <person name="Morris K."/>
            <person name="Thomas K."/>
            <person name="Tisa L.S."/>
        </authorList>
    </citation>
    <scope>NUCLEOTIDE SEQUENCE [LARGE SCALE GENOMIC DNA]</scope>
    <source>
        <strain evidence="1 2">BA1</strain>
    </source>
</reference>
<name>A0A022PBR1_9GAMM</name>
<proteinExistence type="predicted"/>
<comment type="caution">
    <text evidence="1">The sequence shown here is derived from an EMBL/GenBank/DDBJ whole genome shotgun (WGS) entry which is preliminary data.</text>
</comment>
<sequence>MTEQKYSLEHETAVLGEDGLAIQPGWIKVYHSNQITREFIASDIEYVMLGVSLSAGAYPDAPKLPDSDDKAVCRSKDGKCWEILPDYRGKIAYDTLTRDPIEVTEIGELPDTLTFKKPPTDFDKWDGKDWVVDKDLLKSHQINEAKQQQAALLQQANETISLLQDSVDLEDATDAEKEALLEWRKYRVLLSRVDVNQAPNVEWPEQPK</sequence>
<accession>A0A022PBR1</accession>
<dbReference type="PANTHER" id="PTHR34413:SF2">
    <property type="entry name" value="PROPHAGE TAIL FIBER ASSEMBLY PROTEIN HOMOLOG TFAE-RELATED"/>
    <property type="match status" value="1"/>
</dbReference>
<dbReference type="Proteomes" id="UP000023464">
    <property type="component" value="Unassembled WGS sequence"/>
</dbReference>
<dbReference type="PATRIC" id="fig|1393736.3.peg.3970"/>
<gene>
    <name evidence="1" type="ORF">BA1DRAFT_03888</name>
</gene>
<evidence type="ECO:0000313" key="1">
    <source>
        <dbReference type="EMBL" id="EYU13597.1"/>
    </source>
</evidence>
<dbReference type="Pfam" id="PF02413">
    <property type="entry name" value="Caudo_TAP"/>
    <property type="match status" value="1"/>
</dbReference>
<dbReference type="AlphaFoldDB" id="A0A022PBR1"/>
<keyword evidence="2" id="KW-1185">Reference proteome</keyword>